<evidence type="ECO:0000313" key="2">
    <source>
        <dbReference type="Proteomes" id="UP001180845"/>
    </source>
</evidence>
<organism evidence="1 2">
    <name type="scientific">Haloactinomyces albus</name>
    <dbReference type="NCBI Taxonomy" id="1352928"/>
    <lineage>
        <taxon>Bacteria</taxon>
        <taxon>Bacillati</taxon>
        <taxon>Actinomycetota</taxon>
        <taxon>Actinomycetes</taxon>
        <taxon>Actinopolysporales</taxon>
        <taxon>Actinopolysporaceae</taxon>
        <taxon>Haloactinomyces</taxon>
    </lineage>
</organism>
<evidence type="ECO:0008006" key="3">
    <source>
        <dbReference type="Google" id="ProtNLM"/>
    </source>
</evidence>
<dbReference type="Pfam" id="PF06999">
    <property type="entry name" value="Suc_Fer-like"/>
    <property type="match status" value="1"/>
</dbReference>
<keyword evidence="2" id="KW-1185">Reference proteome</keyword>
<dbReference type="AlphaFoldDB" id="A0AAE3ZI47"/>
<gene>
    <name evidence="1" type="ORF">JOF55_004487</name>
</gene>
<protein>
    <recommendedName>
        <fullName evidence="3">Sucrase ferredoxin</fullName>
    </recommendedName>
</protein>
<dbReference type="InterPro" id="IPR020541">
    <property type="entry name" value="Chorismate_synthase_CS"/>
</dbReference>
<dbReference type="PROSITE" id="PS00789">
    <property type="entry name" value="CHORISMATE_SYNTHASE_3"/>
    <property type="match status" value="1"/>
</dbReference>
<accession>A0AAE3ZI47</accession>
<dbReference type="CDD" id="cd03062">
    <property type="entry name" value="TRX_Fd_Sucrase"/>
    <property type="match status" value="1"/>
</dbReference>
<dbReference type="PANTHER" id="PTHR31902">
    <property type="entry name" value="ACTIN PATCHES DISTAL PROTEIN 1"/>
    <property type="match status" value="1"/>
</dbReference>
<dbReference type="SUPFAM" id="SSF52833">
    <property type="entry name" value="Thioredoxin-like"/>
    <property type="match status" value="1"/>
</dbReference>
<name>A0AAE3ZI47_9ACTN</name>
<comment type="caution">
    <text evidence="1">The sequence shown here is derived from an EMBL/GenBank/DDBJ whole genome shotgun (WGS) entry which is preliminary data.</text>
</comment>
<dbReference type="InterPro" id="IPR009737">
    <property type="entry name" value="Aim32/Apd1-like"/>
</dbReference>
<dbReference type="InterPro" id="IPR036249">
    <property type="entry name" value="Thioredoxin-like_sf"/>
</dbReference>
<dbReference type="GO" id="GO:0009073">
    <property type="term" value="P:aromatic amino acid family biosynthetic process"/>
    <property type="evidence" value="ECO:0007669"/>
    <property type="project" value="InterPro"/>
</dbReference>
<sequence>MSEAGSAAGARCHARSLARNEPLHGTASTVRGWILLEDPGPWGVHALRDSRLDTTLTERLQEASRRLRLRVVLIRRTRRQGQSTLRRRRCFLARTGLGEGWVEQALLDEPGQVLDLDLERLARGLRPGLQPVPDPLFFVCTHGRHDPCCAEQGRPVAEALTERLPEQTWEVSHIGGDRFAGNLLVLPHGLYFGRVPAEEAVPLAEAYVRGEIDPRYLRGRAAYGFATQAAECLLRAETGIRGVDDLPLLSSHSEGDDTEATFAAPRQGHYRVRMRTAPAPPERRLTCHTEQLSAPPEHHLVELRHEVP</sequence>
<proteinExistence type="predicted"/>
<dbReference type="Proteomes" id="UP001180845">
    <property type="component" value="Unassembled WGS sequence"/>
</dbReference>
<dbReference type="PANTHER" id="PTHR31902:SF22">
    <property type="entry name" value="SLL1203 PROTEIN"/>
    <property type="match status" value="1"/>
</dbReference>
<reference evidence="1" key="1">
    <citation type="submission" date="2023-07" db="EMBL/GenBank/DDBJ databases">
        <title>Sequencing the genomes of 1000 actinobacteria strains.</title>
        <authorList>
            <person name="Klenk H.-P."/>
        </authorList>
    </citation>
    <scope>NUCLEOTIDE SEQUENCE</scope>
    <source>
        <strain evidence="1">DSM 45977</strain>
    </source>
</reference>
<dbReference type="EMBL" id="JAVDXW010000001">
    <property type="protein sequence ID" value="MDR7304306.1"/>
    <property type="molecule type" value="Genomic_DNA"/>
</dbReference>
<dbReference type="GO" id="GO:0004107">
    <property type="term" value="F:chorismate synthase activity"/>
    <property type="evidence" value="ECO:0007669"/>
    <property type="project" value="InterPro"/>
</dbReference>
<dbReference type="RefSeq" id="WP_310277850.1">
    <property type="nucleotide sequence ID" value="NZ_JAVDXW010000001.1"/>
</dbReference>
<evidence type="ECO:0000313" key="1">
    <source>
        <dbReference type="EMBL" id="MDR7304306.1"/>
    </source>
</evidence>